<proteinExistence type="predicted"/>
<keyword evidence="5" id="KW-1185">Reference proteome</keyword>
<protein>
    <submittedName>
        <fullName evidence="4">GH15 family glucan-1,4-alpha-glucosidase</fullName>
    </submittedName>
</protein>
<evidence type="ECO:0000313" key="4">
    <source>
        <dbReference type="EMBL" id="TQJ10099.1"/>
    </source>
</evidence>
<accession>A0A542E486</accession>
<feature type="domain" description="Trehalase-like N-terminal" evidence="3">
    <location>
        <begin position="50"/>
        <end position="157"/>
    </location>
</feature>
<evidence type="ECO:0000259" key="2">
    <source>
        <dbReference type="Pfam" id="PF00723"/>
    </source>
</evidence>
<dbReference type="RefSeq" id="WP_141849368.1">
    <property type="nucleotide sequence ID" value="NZ_BAAAPR010000001.1"/>
</dbReference>
<organism evidence="4 5">
    <name type="scientific">Lapillicoccus jejuensis</name>
    <dbReference type="NCBI Taxonomy" id="402171"/>
    <lineage>
        <taxon>Bacteria</taxon>
        <taxon>Bacillati</taxon>
        <taxon>Actinomycetota</taxon>
        <taxon>Actinomycetes</taxon>
        <taxon>Micrococcales</taxon>
        <taxon>Intrasporangiaceae</taxon>
        <taxon>Lapillicoccus</taxon>
    </lineage>
</organism>
<dbReference type="InterPro" id="IPR045582">
    <property type="entry name" value="Trehalase-like_N"/>
</dbReference>
<dbReference type="SUPFAM" id="SSF48208">
    <property type="entry name" value="Six-hairpin glycosidases"/>
    <property type="match status" value="1"/>
</dbReference>
<dbReference type="InterPro" id="IPR011613">
    <property type="entry name" value="GH15-like"/>
</dbReference>
<evidence type="ECO:0000259" key="3">
    <source>
        <dbReference type="Pfam" id="PF19291"/>
    </source>
</evidence>
<dbReference type="GO" id="GO:0005975">
    <property type="term" value="P:carbohydrate metabolic process"/>
    <property type="evidence" value="ECO:0007669"/>
    <property type="project" value="InterPro"/>
</dbReference>
<dbReference type="OrthoDB" id="3902805at2"/>
<dbReference type="AlphaFoldDB" id="A0A542E486"/>
<sequence>MPASEDAHPAPHGGAPHRSSGSGATTGPGQRDERPASQPGHAASSTPPETVPISEYAVIGDLQSCALVSRQGSVDWLCLPRFDSPSCFTALLGTPDHGRWLLGPADPEGVTTTRRYVGETFVLETTHVTPTGTVRVVDAMPLGDHRHDIVRIVEGVEGTVRMRHEWVVRFGYGRIKPWVSRGLGPGGDADRVITAVAGPDLLVLRGSRLPRPVDGRHVDVFDVAAGDRLAFSTTWLPSHLPVPHDVATDATVRVTLDWWEDWAHGIRHEGRYHDAVVRSLLVLRLLTSSTTGGIVAAPTTSLPEDFGGERNWDYRFCWLRDASLTLSALVSHGYVEETALWRRWLIRAVAGDPEDLQIMYAVDGARELPEQTLDHLPGYAGSRPVRVGNGAVGQRQTDVLGEVMIALAEGRDAGLEDDTRAWRIQTALVDELAERWQEPDHGLWEIRGPQRHFTHSQVMVWAAFDRAVKAVEQGLPAPEETVARWRSVRDAVRARVLEKGYDAERGTFVQHDQTREVDASLLVLAQCGFVEPHDPRFLGTVKAVEEDLLRDGLVLRYRTDSGVDGLGGDEHPFLACSFWLVDAYARTGQLDKGHALMDRLVGLANDVGLLSEEYDPQGDRMAGNMPQAFSHLALIGAARQLATARAAAGRDTADV</sequence>
<reference evidence="4 5" key="1">
    <citation type="submission" date="2019-06" db="EMBL/GenBank/DDBJ databases">
        <title>Sequencing the genomes of 1000 actinobacteria strains.</title>
        <authorList>
            <person name="Klenk H.-P."/>
        </authorList>
    </citation>
    <scope>NUCLEOTIDE SEQUENCE [LARGE SCALE GENOMIC DNA]</scope>
    <source>
        <strain evidence="4 5">DSM 18607</strain>
    </source>
</reference>
<evidence type="ECO:0000256" key="1">
    <source>
        <dbReference type="SAM" id="MobiDB-lite"/>
    </source>
</evidence>
<dbReference type="InterPro" id="IPR008928">
    <property type="entry name" value="6-hairpin_glycosidase_sf"/>
</dbReference>
<feature type="compositionally biased region" description="Polar residues" evidence="1">
    <location>
        <begin position="19"/>
        <end position="28"/>
    </location>
</feature>
<evidence type="ECO:0000313" key="5">
    <source>
        <dbReference type="Proteomes" id="UP000317893"/>
    </source>
</evidence>
<name>A0A542E486_9MICO</name>
<dbReference type="PANTHER" id="PTHR31616">
    <property type="entry name" value="TREHALASE"/>
    <property type="match status" value="1"/>
</dbReference>
<dbReference type="InterPro" id="IPR012341">
    <property type="entry name" value="6hp_glycosidase-like_sf"/>
</dbReference>
<comment type="caution">
    <text evidence="4">The sequence shown here is derived from an EMBL/GenBank/DDBJ whole genome shotgun (WGS) entry which is preliminary data.</text>
</comment>
<dbReference type="Pfam" id="PF00723">
    <property type="entry name" value="Glyco_hydro_15"/>
    <property type="match status" value="1"/>
</dbReference>
<gene>
    <name evidence="4" type="ORF">FB458_3218</name>
</gene>
<dbReference type="PANTHER" id="PTHR31616:SF0">
    <property type="entry name" value="GLUCAN 1,4-ALPHA-GLUCOSIDASE"/>
    <property type="match status" value="1"/>
</dbReference>
<feature type="domain" description="GH15-like" evidence="2">
    <location>
        <begin position="270"/>
        <end position="638"/>
    </location>
</feature>
<feature type="region of interest" description="Disordered" evidence="1">
    <location>
        <begin position="1"/>
        <end position="49"/>
    </location>
</feature>
<dbReference type="Proteomes" id="UP000317893">
    <property type="component" value="Unassembled WGS sequence"/>
</dbReference>
<dbReference type="Pfam" id="PF19291">
    <property type="entry name" value="TREH_N"/>
    <property type="match status" value="1"/>
</dbReference>
<dbReference type="Gene3D" id="1.50.10.10">
    <property type="match status" value="1"/>
</dbReference>
<dbReference type="GO" id="GO:0004553">
    <property type="term" value="F:hydrolase activity, hydrolyzing O-glycosyl compounds"/>
    <property type="evidence" value="ECO:0007669"/>
    <property type="project" value="TreeGrafter"/>
</dbReference>
<dbReference type="EMBL" id="VFMN01000001">
    <property type="protein sequence ID" value="TQJ10099.1"/>
    <property type="molecule type" value="Genomic_DNA"/>
</dbReference>